<feature type="domain" description="DUF4261" evidence="1">
    <location>
        <begin position="200"/>
        <end position="279"/>
    </location>
</feature>
<sequence length="292" mass="32827">MDKIFQQDLTKEEKVGGIFIVKLLFKAPVTMPAREQMEAVMQKRLGDAECFSYDSDTAVAQFAATRYRAEFKDGAYPPMLMIAPAAFDGNTIDDFTKSQMWDCGDDKDAILSECRYALIGTDMLAAALPASERAELDMDFTEALVELFPDCTAVYFENSGKLFTAETIRNHTLPRENRFIQFVVNVRFFTIQGGEDMLVDTLGMSLLFLPDLQYHFHGLDPNLIVNHAYNIALYLLINNNPIETGDTIGGIPDGSAPPERWICRYEESLIQPVREVLDIDTGAYAAGNRHYE</sequence>
<comment type="caution">
    <text evidence="2">The sequence shown here is derived from an EMBL/GenBank/DDBJ whole genome shotgun (WGS) entry which is preliminary data.</text>
</comment>
<name>C8PPW7_9SPIR</name>
<evidence type="ECO:0000313" key="3">
    <source>
        <dbReference type="Proteomes" id="UP000004509"/>
    </source>
</evidence>
<organism evidence="2 3">
    <name type="scientific">Treponema vincentii ATCC 35580</name>
    <dbReference type="NCBI Taxonomy" id="596324"/>
    <lineage>
        <taxon>Bacteria</taxon>
        <taxon>Pseudomonadati</taxon>
        <taxon>Spirochaetota</taxon>
        <taxon>Spirochaetia</taxon>
        <taxon>Spirochaetales</taxon>
        <taxon>Treponemataceae</taxon>
        <taxon>Treponema</taxon>
    </lineage>
</organism>
<dbReference type="Proteomes" id="UP000004509">
    <property type="component" value="Unassembled WGS sequence"/>
</dbReference>
<reference evidence="2 3" key="1">
    <citation type="submission" date="2009-07" db="EMBL/GenBank/DDBJ databases">
        <authorList>
            <person name="Madupu R."/>
            <person name="Sebastian Y."/>
            <person name="Durkin A.S."/>
            <person name="Torralba M."/>
            <person name="Methe B."/>
            <person name="Sutton G.G."/>
            <person name="Strausberg R.L."/>
            <person name="Nelson K.E."/>
        </authorList>
    </citation>
    <scope>NUCLEOTIDE SEQUENCE [LARGE SCALE GENOMIC DNA]</scope>
    <source>
        <strain evidence="2 3">ATCC 35580</strain>
    </source>
</reference>
<evidence type="ECO:0000313" key="2">
    <source>
        <dbReference type="EMBL" id="EEV20567.1"/>
    </source>
</evidence>
<dbReference type="RefSeq" id="WP_006188622.1">
    <property type="nucleotide sequence ID" value="NZ_ACYH01000031.1"/>
</dbReference>
<proteinExistence type="predicted"/>
<dbReference type="EMBL" id="ACYH01000031">
    <property type="protein sequence ID" value="EEV20567.1"/>
    <property type="molecule type" value="Genomic_DNA"/>
</dbReference>
<dbReference type="Pfam" id="PF14080">
    <property type="entry name" value="DUF4261"/>
    <property type="match status" value="1"/>
</dbReference>
<accession>C8PPW7</accession>
<evidence type="ECO:0000259" key="1">
    <source>
        <dbReference type="Pfam" id="PF14080"/>
    </source>
</evidence>
<dbReference type="eggNOG" id="ENOG502Z7PZ">
    <property type="taxonomic scope" value="Bacteria"/>
</dbReference>
<dbReference type="AlphaFoldDB" id="C8PPW7"/>
<dbReference type="OrthoDB" id="277550at2"/>
<protein>
    <recommendedName>
        <fullName evidence="1">DUF4261 domain-containing protein</fullName>
    </recommendedName>
</protein>
<gene>
    <name evidence="2" type="ORF">TREVI0001_1428</name>
</gene>
<dbReference type="InterPro" id="IPR025357">
    <property type="entry name" value="DUF4261"/>
</dbReference>